<evidence type="ECO:0000313" key="2">
    <source>
        <dbReference type="Proteomes" id="UP001212841"/>
    </source>
</evidence>
<evidence type="ECO:0008006" key="3">
    <source>
        <dbReference type="Google" id="ProtNLM"/>
    </source>
</evidence>
<sequence>MYQGTFDLVRSVERRKAVRQGFLGKKLGRWKDTSDRGINLMVVERATSHNQHYVGSSRGKDGLSHRISEHFDPKHRAKWPQKRLYIAMSQPSNTYCCLLSRIGQNDQEFTEEHVLLVEAIGISLFAGYKNDELGKLYVKHNLPSFAERLTAGNYSGLNDTSNMEAVGTLQQASLGGQRGILAQRAQDPLSRSALEVYHSTPANRNDTSVKAAKGWKRKELADQREEFKRAFVAGVPVHIGPPPPSNGQWQFKWLRENVSPSISSWKPVQTNLKTMQHTLLKPFVNSFLPIRLDQAERVILQLEIVPESEIASKAWISDADTSTLKTAHRLALKLTAEKGGIVKAQYCQRTAGKKWKRVLEEYDALWEDLENAEEVAIVDGRGVVLKGVSTESKRLRRGK</sequence>
<keyword evidence="2" id="KW-1185">Reference proteome</keyword>
<name>A0AAD5X940_9FUNG</name>
<dbReference type="AlphaFoldDB" id="A0AAD5X940"/>
<gene>
    <name evidence="1" type="ORF">HK097_009173</name>
</gene>
<comment type="caution">
    <text evidence="1">The sequence shown here is derived from an EMBL/GenBank/DDBJ whole genome shotgun (WGS) entry which is preliminary data.</text>
</comment>
<protein>
    <recommendedName>
        <fullName evidence="3">GIY-YIG domain-containing protein</fullName>
    </recommendedName>
</protein>
<dbReference type="EMBL" id="JADGJD010000059">
    <property type="protein sequence ID" value="KAJ3055791.1"/>
    <property type="molecule type" value="Genomic_DNA"/>
</dbReference>
<proteinExistence type="predicted"/>
<dbReference type="Proteomes" id="UP001212841">
    <property type="component" value="Unassembled WGS sequence"/>
</dbReference>
<accession>A0AAD5X940</accession>
<evidence type="ECO:0000313" key="1">
    <source>
        <dbReference type="EMBL" id="KAJ3055791.1"/>
    </source>
</evidence>
<organism evidence="1 2">
    <name type="scientific">Rhizophlyctis rosea</name>
    <dbReference type="NCBI Taxonomy" id="64517"/>
    <lineage>
        <taxon>Eukaryota</taxon>
        <taxon>Fungi</taxon>
        <taxon>Fungi incertae sedis</taxon>
        <taxon>Chytridiomycota</taxon>
        <taxon>Chytridiomycota incertae sedis</taxon>
        <taxon>Chytridiomycetes</taxon>
        <taxon>Rhizophlyctidales</taxon>
        <taxon>Rhizophlyctidaceae</taxon>
        <taxon>Rhizophlyctis</taxon>
    </lineage>
</organism>
<reference evidence="1" key="1">
    <citation type="submission" date="2020-05" db="EMBL/GenBank/DDBJ databases">
        <title>Phylogenomic resolution of chytrid fungi.</title>
        <authorList>
            <person name="Stajich J.E."/>
            <person name="Amses K."/>
            <person name="Simmons R."/>
            <person name="Seto K."/>
            <person name="Myers J."/>
            <person name="Bonds A."/>
            <person name="Quandt C.A."/>
            <person name="Barry K."/>
            <person name="Liu P."/>
            <person name="Grigoriev I."/>
            <person name="Longcore J.E."/>
            <person name="James T.Y."/>
        </authorList>
    </citation>
    <scope>NUCLEOTIDE SEQUENCE</scope>
    <source>
        <strain evidence="1">JEL0318</strain>
    </source>
</reference>